<dbReference type="CDD" id="cd01392">
    <property type="entry name" value="HTH_LacI"/>
    <property type="match status" value="1"/>
</dbReference>
<dbReference type="PANTHER" id="PTHR30146:SF148">
    <property type="entry name" value="HTH-TYPE TRANSCRIPTIONAL REPRESSOR PURR-RELATED"/>
    <property type="match status" value="1"/>
</dbReference>
<dbReference type="Gene3D" id="1.10.260.40">
    <property type="entry name" value="lambda repressor-like DNA-binding domains"/>
    <property type="match status" value="1"/>
</dbReference>
<evidence type="ECO:0000313" key="7">
    <source>
        <dbReference type="Proteomes" id="UP000293142"/>
    </source>
</evidence>
<gene>
    <name evidence="6" type="ORF">EYB31_15420</name>
</gene>
<dbReference type="AlphaFoldDB" id="A0A4Q9DU82"/>
<feature type="domain" description="HTH lacI-type" evidence="5">
    <location>
        <begin position="2"/>
        <end position="56"/>
    </location>
</feature>
<evidence type="ECO:0000313" key="6">
    <source>
        <dbReference type="EMBL" id="TBL78257.1"/>
    </source>
</evidence>
<keyword evidence="3" id="KW-0238">DNA-binding</keyword>
<proteinExistence type="predicted"/>
<dbReference type="EMBL" id="SIRE01000010">
    <property type="protein sequence ID" value="TBL78257.1"/>
    <property type="molecule type" value="Genomic_DNA"/>
</dbReference>
<dbReference type="InterPro" id="IPR000843">
    <property type="entry name" value="HTH_LacI"/>
</dbReference>
<dbReference type="InterPro" id="IPR010982">
    <property type="entry name" value="Lambda_DNA-bd_dom_sf"/>
</dbReference>
<dbReference type="Gene3D" id="3.40.50.2300">
    <property type="match status" value="2"/>
</dbReference>
<reference evidence="6 7" key="1">
    <citation type="submission" date="2019-02" db="EMBL/GenBank/DDBJ databases">
        <title>Paenibacillus sp. nov., isolated from surface-sterilized tissue of Thalictrum simplex L.</title>
        <authorList>
            <person name="Tuo L."/>
        </authorList>
    </citation>
    <scope>NUCLEOTIDE SEQUENCE [LARGE SCALE GENOMIC DNA]</scope>
    <source>
        <strain evidence="6 7">N2SHLJ1</strain>
    </source>
</reference>
<accession>A0A4Q9DU82</accession>
<dbReference type="SMART" id="SM00354">
    <property type="entry name" value="HTH_LACI"/>
    <property type="match status" value="1"/>
</dbReference>
<dbReference type="PROSITE" id="PS50932">
    <property type="entry name" value="HTH_LACI_2"/>
    <property type="match status" value="1"/>
</dbReference>
<dbReference type="PROSITE" id="PS00356">
    <property type="entry name" value="HTH_LACI_1"/>
    <property type="match status" value="1"/>
</dbReference>
<dbReference type="Pfam" id="PF00356">
    <property type="entry name" value="LacI"/>
    <property type="match status" value="1"/>
</dbReference>
<dbReference type="Proteomes" id="UP000293142">
    <property type="component" value="Unassembled WGS sequence"/>
</dbReference>
<dbReference type="SUPFAM" id="SSF47413">
    <property type="entry name" value="lambda repressor-like DNA-binding domains"/>
    <property type="match status" value="1"/>
</dbReference>
<dbReference type="Pfam" id="PF13377">
    <property type="entry name" value="Peripla_BP_3"/>
    <property type="match status" value="1"/>
</dbReference>
<dbReference type="CDD" id="cd06267">
    <property type="entry name" value="PBP1_LacI_sugar_binding-like"/>
    <property type="match status" value="1"/>
</dbReference>
<keyword evidence="7" id="KW-1185">Reference proteome</keyword>
<dbReference type="SUPFAM" id="SSF53822">
    <property type="entry name" value="Periplasmic binding protein-like I"/>
    <property type="match status" value="1"/>
</dbReference>
<keyword evidence="4" id="KW-0804">Transcription</keyword>
<evidence type="ECO:0000256" key="2">
    <source>
        <dbReference type="ARBA" id="ARBA00023015"/>
    </source>
</evidence>
<organism evidence="6 7">
    <name type="scientific">Paenibacillus thalictri</name>
    <dbReference type="NCBI Taxonomy" id="2527873"/>
    <lineage>
        <taxon>Bacteria</taxon>
        <taxon>Bacillati</taxon>
        <taxon>Bacillota</taxon>
        <taxon>Bacilli</taxon>
        <taxon>Bacillales</taxon>
        <taxon>Paenibacillaceae</taxon>
        <taxon>Paenibacillus</taxon>
    </lineage>
</organism>
<dbReference type="InterPro" id="IPR028082">
    <property type="entry name" value="Peripla_BP_I"/>
</dbReference>
<dbReference type="PRINTS" id="PR00036">
    <property type="entry name" value="HTHLACI"/>
</dbReference>
<dbReference type="PANTHER" id="PTHR30146">
    <property type="entry name" value="LACI-RELATED TRANSCRIPTIONAL REPRESSOR"/>
    <property type="match status" value="1"/>
</dbReference>
<protein>
    <submittedName>
        <fullName evidence="6">LacI family transcriptional regulator</fullName>
    </submittedName>
</protein>
<evidence type="ECO:0000259" key="5">
    <source>
        <dbReference type="PROSITE" id="PS50932"/>
    </source>
</evidence>
<comment type="caution">
    <text evidence="6">The sequence shown here is derived from an EMBL/GenBank/DDBJ whole genome shotgun (WGS) entry which is preliminary data.</text>
</comment>
<dbReference type="InterPro" id="IPR046335">
    <property type="entry name" value="LacI/GalR-like_sensor"/>
</dbReference>
<sequence length="338" mass="37530">MVTIKDIAKLANVSHTTVSRALNDSPLINPETKERIKALAQGLNYSPNYSARSLVLDRSYNIGLFFSTLQTGTSAGFFYESVRGVNDVIKEQYNLVVRGIDDYKSYDGITRKSFDGILVMSQSEQDQPFIEHVKAKEIPLIVMNRQVDPVKVMNMIPDDRGGAYRIVDYMIQQGHKRIAIIEGKETFKSTQARREGYKDALTQNGLAVIPEYQVRGSYSLESGYDAMKQLLSGISGELPTAVFCCNDEMALGAIKAIQESGLKVPDEISVAGFDAQLFSGYTSPALTTVRRPIDRIGREGAARLLDFIETKQTQEETIFFHTELVIRDSVKNISGGAM</sequence>
<name>A0A4Q9DU82_9BACL</name>
<keyword evidence="2" id="KW-0805">Transcription regulation</keyword>
<dbReference type="GO" id="GO:0003700">
    <property type="term" value="F:DNA-binding transcription factor activity"/>
    <property type="evidence" value="ECO:0007669"/>
    <property type="project" value="TreeGrafter"/>
</dbReference>
<evidence type="ECO:0000256" key="1">
    <source>
        <dbReference type="ARBA" id="ARBA00022491"/>
    </source>
</evidence>
<evidence type="ECO:0000256" key="4">
    <source>
        <dbReference type="ARBA" id="ARBA00023163"/>
    </source>
</evidence>
<keyword evidence="1" id="KW-0678">Repressor</keyword>
<dbReference type="OrthoDB" id="9775106at2"/>
<dbReference type="GO" id="GO:0000976">
    <property type="term" value="F:transcription cis-regulatory region binding"/>
    <property type="evidence" value="ECO:0007669"/>
    <property type="project" value="TreeGrafter"/>
</dbReference>
<dbReference type="RefSeq" id="WP_131014240.1">
    <property type="nucleotide sequence ID" value="NZ_SIRE01000010.1"/>
</dbReference>
<evidence type="ECO:0000256" key="3">
    <source>
        <dbReference type="ARBA" id="ARBA00023125"/>
    </source>
</evidence>